<dbReference type="EMBL" id="BAAANB010000183">
    <property type="protein sequence ID" value="GAA1504719.1"/>
    <property type="molecule type" value="Genomic_DNA"/>
</dbReference>
<feature type="compositionally biased region" description="Low complexity" evidence="2">
    <location>
        <begin position="25"/>
        <end position="42"/>
    </location>
</feature>
<feature type="domain" description="YCII-related" evidence="3">
    <location>
        <begin position="52"/>
        <end position="144"/>
    </location>
</feature>
<evidence type="ECO:0000256" key="2">
    <source>
        <dbReference type="SAM" id="MobiDB-lite"/>
    </source>
</evidence>
<dbReference type="InterPro" id="IPR005545">
    <property type="entry name" value="YCII"/>
</dbReference>
<dbReference type="Pfam" id="PF03795">
    <property type="entry name" value="YCII"/>
    <property type="match status" value="1"/>
</dbReference>
<dbReference type="RefSeq" id="WP_343995019.1">
    <property type="nucleotide sequence ID" value="NZ_BAAANB010000183.1"/>
</dbReference>
<comment type="caution">
    <text evidence="4">The sequence shown here is derived from an EMBL/GenBank/DDBJ whole genome shotgun (WGS) entry which is preliminary data.</text>
</comment>
<dbReference type="Proteomes" id="UP001501285">
    <property type="component" value="Unassembled WGS sequence"/>
</dbReference>
<evidence type="ECO:0000256" key="1">
    <source>
        <dbReference type="ARBA" id="ARBA00007689"/>
    </source>
</evidence>
<evidence type="ECO:0000313" key="4">
    <source>
        <dbReference type="EMBL" id="GAA1504719.1"/>
    </source>
</evidence>
<dbReference type="Gene3D" id="3.30.70.1060">
    <property type="entry name" value="Dimeric alpha+beta barrel"/>
    <property type="match status" value="1"/>
</dbReference>
<reference evidence="4 5" key="1">
    <citation type="journal article" date="2019" name="Int. J. Syst. Evol. Microbiol.">
        <title>The Global Catalogue of Microorganisms (GCM) 10K type strain sequencing project: providing services to taxonomists for standard genome sequencing and annotation.</title>
        <authorList>
            <consortium name="The Broad Institute Genomics Platform"/>
            <consortium name="The Broad Institute Genome Sequencing Center for Infectious Disease"/>
            <person name="Wu L."/>
            <person name="Ma J."/>
        </authorList>
    </citation>
    <scope>NUCLEOTIDE SEQUENCE [LARGE SCALE GENOMIC DNA]</scope>
    <source>
        <strain evidence="4 5">JCM 14283</strain>
    </source>
</reference>
<accession>A0ABN1ZUB3</accession>
<sequence length="148" mass="15302">MTETYAYLIHEPDWDSDTFLDAAAGAGSAPAGRDPGAPGAASTGEAPATGGTFPEHQAFQKAVAELGARIVGGAALQSQRHGGVVTPGSGDRLVEDAVYTDGPFPDTSEVITGFYLVEADDEDTARRIAALVPTGGHIEWRKVFPTGM</sequence>
<keyword evidence="5" id="KW-1185">Reference proteome</keyword>
<dbReference type="SUPFAM" id="SSF54909">
    <property type="entry name" value="Dimeric alpha+beta barrel"/>
    <property type="match status" value="1"/>
</dbReference>
<organism evidence="4 5">
    <name type="scientific">Terrabacter terrae</name>
    <dbReference type="NCBI Taxonomy" id="318434"/>
    <lineage>
        <taxon>Bacteria</taxon>
        <taxon>Bacillati</taxon>
        <taxon>Actinomycetota</taxon>
        <taxon>Actinomycetes</taxon>
        <taxon>Micrococcales</taxon>
        <taxon>Intrasporangiaceae</taxon>
        <taxon>Terrabacter</taxon>
    </lineage>
</organism>
<comment type="similarity">
    <text evidence="1">Belongs to the YciI family.</text>
</comment>
<protein>
    <recommendedName>
        <fullName evidence="3">YCII-related domain-containing protein</fullName>
    </recommendedName>
</protein>
<evidence type="ECO:0000313" key="5">
    <source>
        <dbReference type="Proteomes" id="UP001501285"/>
    </source>
</evidence>
<proteinExistence type="inferred from homology"/>
<feature type="region of interest" description="Disordered" evidence="2">
    <location>
        <begin position="25"/>
        <end position="53"/>
    </location>
</feature>
<name>A0ABN1ZUB3_9MICO</name>
<gene>
    <name evidence="4" type="ORF">GCM10009740_39780</name>
</gene>
<evidence type="ECO:0000259" key="3">
    <source>
        <dbReference type="Pfam" id="PF03795"/>
    </source>
</evidence>
<dbReference type="InterPro" id="IPR011008">
    <property type="entry name" value="Dimeric_a/b-barrel"/>
</dbReference>